<evidence type="ECO:0000313" key="2">
    <source>
        <dbReference type="EMBL" id="CEO96545.1"/>
    </source>
</evidence>
<dbReference type="PANTHER" id="PTHR12461:SF105">
    <property type="entry name" value="HYPOXIA-INDUCIBLE FACTOR 1-ALPHA INHIBITOR"/>
    <property type="match status" value="1"/>
</dbReference>
<dbReference type="Pfam" id="PF13621">
    <property type="entry name" value="Cupin_8"/>
    <property type="match status" value="1"/>
</dbReference>
<dbReference type="AlphaFoldDB" id="A0A0G4IMT0"/>
<dbReference type="PANTHER" id="PTHR12461">
    <property type="entry name" value="HYPOXIA-INDUCIBLE FACTOR 1 ALPHA INHIBITOR-RELATED"/>
    <property type="match status" value="1"/>
</dbReference>
<sequence>MPTLISRTTRSIDDIACPAIRILSFGDLTSYLCCSRLAANAQCRNCIRACGLRDTRDSVRCIRQGTGMALSGLFNGNRFSFGFDADQDRSEKEHPKPCTIAADAGDSGCLAVVINDIDAGSVQFRARQVVRVDWSSSSWRQIAVVDKPGQAPVFVDAKCLSLMDTASRRVDDDLWLLDIVFGFDTKTIPTGKLHFSTNPLTIEPSLQSIVWPLHVNAFMRDVYNRRALVVHAGVHRTRFLRDSLSDFNVDSLLDSASRIVVWMRSAVDGRMQYLDVGSPDVARACYRAGHSLYFNPEYDFQKRFIRGICQDLGMDFTRAIQDGGIGGDVEVFAVAGRHHTPWHWDAQHNFTVQLSGTKHWAIARGPQTDPMTNFHPRSSNSASLADDTIMLRRCGLVPDQLEPPGDSSEAVSRFTLRPGSVLYMPAGFWHRVDVIDDEPSLSINFSIDGARWADVLANRLLPLLWADPEWRRRPDMSQGPDHARQHFVSLIHRSMKSILEDLTTDPGLPDGVFEDARPASDEPVSIDGTFRDEHDGIACEQILRRSHSVVLHRLQPSVYSLSLGQARFADGFKPEFTMTLTVPAALEPVAYHLSTLAQGLTFAMADLRRLVPAADHPALNHLISELIFRGYLIPN</sequence>
<dbReference type="SMART" id="SM00558">
    <property type="entry name" value="JmjC"/>
    <property type="match status" value="1"/>
</dbReference>
<feature type="domain" description="JmjC" evidence="1">
    <location>
        <begin position="284"/>
        <end position="464"/>
    </location>
</feature>
<dbReference type="InterPro" id="IPR041667">
    <property type="entry name" value="Cupin_8"/>
</dbReference>
<proteinExistence type="predicted"/>
<reference evidence="2 3" key="1">
    <citation type="submission" date="2015-02" db="EMBL/GenBank/DDBJ databases">
        <authorList>
            <person name="Chooi Y.-H."/>
        </authorList>
    </citation>
    <scope>NUCLEOTIDE SEQUENCE [LARGE SCALE GENOMIC DNA]</scope>
    <source>
        <strain evidence="2">E3</strain>
    </source>
</reference>
<dbReference type="PROSITE" id="PS51184">
    <property type="entry name" value="JMJC"/>
    <property type="match status" value="1"/>
</dbReference>
<gene>
    <name evidence="2" type="ORF">PBRA_005154</name>
</gene>
<dbReference type="Gene3D" id="2.60.120.650">
    <property type="entry name" value="Cupin"/>
    <property type="match status" value="1"/>
</dbReference>
<name>A0A0G4IMT0_PLABS</name>
<dbReference type="OrthoDB" id="47172at2759"/>
<evidence type="ECO:0000259" key="1">
    <source>
        <dbReference type="PROSITE" id="PS51184"/>
    </source>
</evidence>
<dbReference type="InterPro" id="IPR003347">
    <property type="entry name" value="JmjC_dom"/>
</dbReference>
<dbReference type="EMBL" id="CDSF01000068">
    <property type="protein sequence ID" value="CEO96545.1"/>
    <property type="molecule type" value="Genomic_DNA"/>
</dbReference>
<organism evidence="2 3">
    <name type="scientific">Plasmodiophora brassicae</name>
    <name type="common">Clubroot disease agent</name>
    <dbReference type="NCBI Taxonomy" id="37360"/>
    <lineage>
        <taxon>Eukaryota</taxon>
        <taxon>Sar</taxon>
        <taxon>Rhizaria</taxon>
        <taxon>Endomyxa</taxon>
        <taxon>Phytomyxea</taxon>
        <taxon>Plasmodiophorida</taxon>
        <taxon>Plasmodiophoridae</taxon>
        <taxon>Plasmodiophora</taxon>
    </lineage>
</organism>
<dbReference type="OMA" id="YWHKVEA"/>
<accession>A0A0G4IMT0</accession>
<dbReference type="CDD" id="cd02208">
    <property type="entry name" value="cupin_RmlC-like"/>
    <property type="match status" value="1"/>
</dbReference>
<dbReference type="SUPFAM" id="SSF51197">
    <property type="entry name" value="Clavaminate synthase-like"/>
    <property type="match status" value="1"/>
</dbReference>
<evidence type="ECO:0000313" key="3">
    <source>
        <dbReference type="Proteomes" id="UP000039324"/>
    </source>
</evidence>
<protein>
    <recommendedName>
        <fullName evidence="1">JmjC domain-containing protein</fullName>
    </recommendedName>
</protein>
<dbReference type="STRING" id="37360.A0A0G4IMT0"/>
<keyword evidence="3" id="KW-1185">Reference proteome</keyword>
<dbReference type="Proteomes" id="UP000039324">
    <property type="component" value="Unassembled WGS sequence"/>
</dbReference>